<keyword evidence="4" id="KW-0597">Phosphoprotein</keyword>
<dbReference type="GO" id="GO:0000156">
    <property type="term" value="F:phosphorelay response regulator activity"/>
    <property type="evidence" value="ECO:0007669"/>
    <property type="project" value="TreeGrafter"/>
</dbReference>
<dbReference type="AlphaFoldDB" id="A0A1Y6CSP1"/>
<dbReference type="PANTHER" id="PTHR48111:SF67">
    <property type="entry name" value="TRANSCRIPTIONAL REGULATORY PROTEIN TCTD"/>
    <property type="match status" value="1"/>
</dbReference>
<dbReference type="STRING" id="560819.SAMN05428998_13257"/>
<keyword evidence="9" id="KW-1185">Reference proteome</keyword>
<dbReference type="SUPFAM" id="SSF52172">
    <property type="entry name" value="CheY-like"/>
    <property type="match status" value="1"/>
</dbReference>
<dbReference type="SMART" id="SM00448">
    <property type="entry name" value="REC"/>
    <property type="match status" value="1"/>
</dbReference>
<evidence type="ECO:0000259" key="7">
    <source>
        <dbReference type="PROSITE" id="PS51755"/>
    </source>
</evidence>
<dbReference type="PROSITE" id="PS50110">
    <property type="entry name" value="RESPONSE_REGULATORY"/>
    <property type="match status" value="1"/>
</dbReference>
<dbReference type="PANTHER" id="PTHR48111">
    <property type="entry name" value="REGULATOR OF RPOS"/>
    <property type="match status" value="1"/>
</dbReference>
<feature type="domain" description="Response regulatory" evidence="6">
    <location>
        <begin position="2"/>
        <end position="116"/>
    </location>
</feature>
<keyword evidence="1" id="KW-0805">Transcription regulation</keyword>
<dbReference type="RefSeq" id="WP_085125776.1">
    <property type="nucleotide sequence ID" value="NZ_FWZX01000032.1"/>
</dbReference>
<dbReference type="InterPro" id="IPR036388">
    <property type="entry name" value="WH-like_DNA-bd_sf"/>
</dbReference>
<evidence type="ECO:0000259" key="6">
    <source>
        <dbReference type="PROSITE" id="PS50110"/>
    </source>
</evidence>
<dbReference type="PROSITE" id="PS51755">
    <property type="entry name" value="OMPR_PHOB"/>
    <property type="match status" value="1"/>
</dbReference>
<dbReference type="SMART" id="SM00862">
    <property type="entry name" value="Trans_reg_C"/>
    <property type="match status" value="1"/>
</dbReference>
<dbReference type="GO" id="GO:0005829">
    <property type="term" value="C:cytosol"/>
    <property type="evidence" value="ECO:0007669"/>
    <property type="project" value="TreeGrafter"/>
</dbReference>
<keyword evidence="2 5" id="KW-0238">DNA-binding</keyword>
<keyword evidence="3" id="KW-0804">Transcription</keyword>
<dbReference type="Gene3D" id="6.10.250.690">
    <property type="match status" value="1"/>
</dbReference>
<evidence type="ECO:0000256" key="1">
    <source>
        <dbReference type="ARBA" id="ARBA00023015"/>
    </source>
</evidence>
<feature type="domain" description="OmpR/PhoB-type" evidence="7">
    <location>
        <begin position="124"/>
        <end position="220"/>
    </location>
</feature>
<evidence type="ECO:0000256" key="3">
    <source>
        <dbReference type="ARBA" id="ARBA00023163"/>
    </source>
</evidence>
<gene>
    <name evidence="8" type="ORF">SAMN05428998_13257</name>
</gene>
<feature type="modified residue" description="4-aspartylphosphate" evidence="4">
    <location>
        <position position="51"/>
    </location>
</feature>
<evidence type="ECO:0000313" key="8">
    <source>
        <dbReference type="EMBL" id="SMF73793.1"/>
    </source>
</evidence>
<sequence>MRLLVVEDTEDVAEAILSHFGRAGHSCDHAATMADAEHFVSLDAHDLVILDINLPDGSGLSFLKRLRARQNGIPVVVLTARLRIDDKVDALDLGADDYLVKPFDLRELEARARAVTRRKHGASEALVTAGNVRCNLAARSVTVGEATVELTRREFILLEAFITNLDRVLGKDELHSRLYGLTGDAGLNAVEVYVARLRKKLAEGDIEIATLRGLGYRAVVRAGAPH</sequence>
<dbReference type="Gene3D" id="1.10.10.10">
    <property type="entry name" value="Winged helix-like DNA-binding domain superfamily/Winged helix DNA-binding domain"/>
    <property type="match status" value="1"/>
</dbReference>
<dbReference type="InterPro" id="IPR001789">
    <property type="entry name" value="Sig_transdc_resp-reg_receiver"/>
</dbReference>
<protein>
    <submittedName>
        <fullName evidence="8">Two-component system, OmpR family, response regulator TctD</fullName>
    </submittedName>
</protein>
<dbReference type="InterPro" id="IPR001867">
    <property type="entry name" value="OmpR/PhoB-type_DNA-bd"/>
</dbReference>
<proteinExistence type="predicted"/>
<dbReference type="Gene3D" id="3.40.50.2300">
    <property type="match status" value="1"/>
</dbReference>
<reference evidence="8 9" key="1">
    <citation type="submission" date="2017-04" db="EMBL/GenBank/DDBJ databases">
        <authorList>
            <person name="Afonso C.L."/>
            <person name="Miller P.J."/>
            <person name="Scott M.A."/>
            <person name="Spackman E."/>
            <person name="Goraichik I."/>
            <person name="Dimitrov K.M."/>
            <person name="Suarez D.L."/>
            <person name="Swayne D.E."/>
        </authorList>
    </citation>
    <scope>NUCLEOTIDE SEQUENCE [LARGE SCALE GENOMIC DNA]</scope>
    <source>
        <strain evidence="8 9">USBA 355</strain>
    </source>
</reference>
<dbReference type="GO" id="GO:0000976">
    <property type="term" value="F:transcription cis-regulatory region binding"/>
    <property type="evidence" value="ECO:0007669"/>
    <property type="project" value="TreeGrafter"/>
</dbReference>
<feature type="DNA-binding region" description="OmpR/PhoB-type" evidence="5">
    <location>
        <begin position="124"/>
        <end position="220"/>
    </location>
</feature>
<evidence type="ECO:0000256" key="4">
    <source>
        <dbReference type="PROSITE-ProRule" id="PRU00169"/>
    </source>
</evidence>
<evidence type="ECO:0000256" key="2">
    <source>
        <dbReference type="ARBA" id="ARBA00023125"/>
    </source>
</evidence>
<dbReference type="EMBL" id="FWZX01000032">
    <property type="protein sequence ID" value="SMF73793.1"/>
    <property type="molecule type" value="Genomic_DNA"/>
</dbReference>
<dbReference type="InterPro" id="IPR039420">
    <property type="entry name" value="WalR-like"/>
</dbReference>
<dbReference type="Pfam" id="PF00486">
    <property type="entry name" value="Trans_reg_C"/>
    <property type="match status" value="1"/>
</dbReference>
<dbReference type="Proteomes" id="UP000192917">
    <property type="component" value="Unassembled WGS sequence"/>
</dbReference>
<dbReference type="GO" id="GO:0032993">
    <property type="term" value="C:protein-DNA complex"/>
    <property type="evidence" value="ECO:0007669"/>
    <property type="project" value="TreeGrafter"/>
</dbReference>
<evidence type="ECO:0000313" key="9">
    <source>
        <dbReference type="Proteomes" id="UP000192917"/>
    </source>
</evidence>
<dbReference type="CDD" id="cd00383">
    <property type="entry name" value="trans_reg_C"/>
    <property type="match status" value="1"/>
</dbReference>
<organism evidence="8 9">
    <name type="scientific">Tistlia consotensis USBA 355</name>
    <dbReference type="NCBI Taxonomy" id="560819"/>
    <lineage>
        <taxon>Bacteria</taxon>
        <taxon>Pseudomonadati</taxon>
        <taxon>Pseudomonadota</taxon>
        <taxon>Alphaproteobacteria</taxon>
        <taxon>Rhodospirillales</taxon>
        <taxon>Rhodovibrionaceae</taxon>
        <taxon>Tistlia</taxon>
    </lineage>
</organism>
<evidence type="ECO:0000256" key="5">
    <source>
        <dbReference type="PROSITE-ProRule" id="PRU01091"/>
    </source>
</evidence>
<dbReference type="GO" id="GO:0006355">
    <property type="term" value="P:regulation of DNA-templated transcription"/>
    <property type="evidence" value="ECO:0007669"/>
    <property type="project" value="InterPro"/>
</dbReference>
<accession>A0A1Y6CSP1</accession>
<dbReference type="Pfam" id="PF00072">
    <property type="entry name" value="Response_reg"/>
    <property type="match status" value="1"/>
</dbReference>
<name>A0A1Y6CSP1_9PROT</name>
<dbReference type="InterPro" id="IPR011006">
    <property type="entry name" value="CheY-like_superfamily"/>
</dbReference>